<dbReference type="EMBL" id="BGPR01008909">
    <property type="protein sequence ID" value="GBN36834.1"/>
    <property type="molecule type" value="Genomic_DNA"/>
</dbReference>
<keyword evidence="2" id="KW-1185">Reference proteome</keyword>
<accession>A0A4Y2NDL8</accession>
<reference evidence="1 2" key="1">
    <citation type="journal article" date="2019" name="Sci. Rep.">
        <title>Orb-weaving spider Araneus ventricosus genome elucidates the spidroin gene catalogue.</title>
        <authorList>
            <person name="Kono N."/>
            <person name="Nakamura H."/>
            <person name="Ohtoshi R."/>
            <person name="Moran D.A.P."/>
            <person name="Shinohara A."/>
            <person name="Yoshida Y."/>
            <person name="Fujiwara M."/>
            <person name="Mori M."/>
            <person name="Tomita M."/>
            <person name="Arakawa K."/>
        </authorList>
    </citation>
    <scope>NUCLEOTIDE SEQUENCE [LARGE SCALE GENOMIC DNA]</scope>
</reference>
<dbReference type="Proteomes" id="UP000499080">
    <property type="component" value="Unassembled WGS sequence"/>
</dbReference>
<name>A0A4Y2NDL8_ARAVE</name>
<sequence length="58" mass="6248">SPTPYLCPGPQIPKGGAAYSGMATGIKKRYRSSRSHFLGRIVSELISLLKPKSDKGDE</sequence>
<evidence type="ECO:0000313" key="1">
    <source>
        <dbReference type="EMBL" id="GBN36834.1"/>
    </source>
</evidence>
<proteinExistence type="predicted"/>
<dbReference type="AlphaFoldDB" id="A0A4Y2NDL8"/>
<evidence type="ECO:0000313" key="2">
    <source>
        <dbReference type="Proteomes" id="UP000499080"/>
    </source>
</evidence>
<organism evidence="1 2">
    <name type="scientific">Araneus ventricosus</name>
    <name type="common">Orbweaver spider</name>
    <name type="synonym">Epeira ventricosa</name>
    <dbReference type="NCBI Taxonomy" id="182803"/>
    <lineage>
        <taxon>Eukaryota</taxon>
        <taxon>Metazoa</taxon>
        <taxon>Ecdysozoa</taxon>
        <taxon>Arthropoda</taxon>
        <taxon>Chelicerata</taxon>
        <taxon>Arachnida</taxon>
        <taxon>Araneae</taxon>
        <taxon>Araneomorphae</taxon>
        <taxon>Entelegynae</taxon>
        <taxon>Araneoidea</taxon>
        <taxon>Araneidae</taxon>
        <taxon>Araneus</taxon>
    </lineage>
</organism>
<gene>
    <name evidence="1" type="ORF">AVEN_224972_1</name>
</gene>
<comment type="caution">
    <text evidence="1">The sequence shown here is derived from an EMBL/GenBank/DDBJ whole genome shotgun (WGS) entry which is preliminary data.</text>
</comment>
<protein>
    <submittedName>
        <fullName evidence="1">Uncharacterized protein</fullName>
    </submittedName>
</protein>
<feature type="non-terminal residue" evidence="1">
    <location>
        <position position="1"/>
    </location>
</feature>